<organism evidence="1 2">
    <name type="scientific">Steinernema glaseri</name>
    <dbReference type="NCBI Taxonomy" id="37863"/>
    <lineage>
        <taxon>Eukaryota</taxon>
        <taxon>Metazoa</taxon>
        <taxon>Ecdysozoa</taxon>
        <taxon>Nematoda</taxon>
        <taxon>Chromadorea</taxon>
        <taxon>Rhabditida</taxon>
        <taxon>Tylenchina</taxon>
        <taxon>Panagrolaimomorpha</taxon>
        <taxon>Strongyloidoidea</taxon>
        <taxon>Steinernematidae</taxon>
        <taxon>Steinernema</taxon>
    </lineage>
</organism>
<dbReference type="Proteomes" id="UP000095287">
    <property type="component" value="Unplaced"/>
</dbReference>
<protein>
    <submittedName>
        <fullName evidence="2">Uncharacterized protein</fullName>
    </submittedName>
</protein>
<proteinExistence type="predicted"/>
<reference evidence="2" key="1">
    <citation type="submission" date="2016-11" db="UniProtKB">
        <authorList>
            <consortium name="WormBaseParasite"/>
        </authorList>
    </citation>
    <scope>IDENTIFICATION</scope>
</reference>
<evidence type="ECO:0000313" key="1">
    <source>
        <dbReference type="Proteomes" id="UP000095287"/>
    </source>
</evidence>
<accession>A0A1I8A8D4</accession>
<dbReference type="WBParaSite" id="L893_g34038.t1">
    <property type="protein sequence ID" value="L893_g34038.t1"/>
    <property type="gene ID" value="L893_g34038"/>
</dbReference>
<keyword evidence="1" id="KW-1185">Reference proteome</keyword>
<name>A0A1I8A8D4_9BILA</name>
<evidence type="ECO:0000313" key="2">
    <source>
        <dbReference type="WBParaSite" id="L893_g34038.t1"/>
    </source>
</evidence>
<dbReference type="AlphaFoldDB" id="A0A1I8A8D4"/>
<sequence length="123" mass="13858">MVCQDVLSADKQRVTTSCRLWSGKIRLVSLSKLFFIDYIDDDLCKEILLDCVFVLLASSKTERKSCFRKRGPQRSRKHTVRSPFSGSNCLDSFVTADELEWVDGGATLGRFLYVLAISVARTA</sequence>